<protein>
    <submittedName>
        <fullName evidence="1">Uncharacterized protein</fullName>
    </submittedName>
</protein>
<evidence type="ECO:0000313" key="2">
    <source>
        <dbReference type="Proteomes" id="UP000489600"/>
    </source>
</evidence>
<dbReference type="Proteomes" id="UP000489600">
    <property type="component" value="Unassembled WGS sequence"/>
</dbReference>
<sequence length="89" mass="10096">MVPIPCEPFQYMQIAGDLPSKLFTYDHEPSHGKVNVYFRVDKWLHAIDGALDKKQGERLMNSQFGEGELQSSPDTIANSRRKNLIGFSV</sequence>
<accession>A0A565ALR0</accession>
<comment type="caution">
    <text evidence="1">The sequence shown here is derived from an EMBL/GenBank/DDBJ whole genome shotgun (WGS) entry which is preliminary data.</text>
</comment>
<name>A0A565ALR0_9BRAS</name>
<proteinExistence type="predicted"/>
<dbReference type="AlphaFoldDB" id="A0A565ALR0"/>
<dbReference type="EMBL" id="CABITT030000001">
    <property type="protein sequence ID" value="VVA89793.1"/>
    <property type="molecule type" value="Genomic_DNA"/>
</dbReference>
<organism evidence="1 2">
    <name type="scientific">Arabis nemorensis</name>
    <dbReference type="NCBI Taxonomy" id="586526"/>
    <lineage>
        <taxon>Eukaryota</taxon>
        <taxon>Viridiplantae</taxon>
        <taxon>Streptophyta</taxon>
        <taxon>Embryophyta</taxon>
        <taxon>Tracheophyta</taxon>
        <taxon>Spermatophyta</taxon>
        <taxon>Magnoliopsida</taxon>
        <taxon>eudicotyledons</taxon>
        <taxon>Gunneridae</taxon>
        <taxon>Pentapetalae</taxon>
        <taxon>rosids</taxon>
        <taxon>malvids</taxon>
        <taxon>Brassicales</taxon>
        <taxon>Brassicaceae</taxon>
        <taxon>Arabideae</taxon>
        <taxon>Arabis</taxon>
    </lineage>
</organism>
<evidence type="ECO:0000313" key="1">
    <source>
        <dbReference type="EMBL" id="VVA89793.1"/>
    </source>
</evidence>
<keyword evidence="2" id="KW-1185">Reference proteome</keyword>
<gene>
    <name evidence="1" type="ORF">ANE_LOCUS238</name>
</gene>
<reference evidence="1" key="1">
    <citation type="submission" date="2019-07" db="EMBL/GenBank/DDBJ databases">
        <authorList>
            <person name="Dittberner H."/>
        </authorList>
    </citation>
    <scope>NUCLEOTIDE SEQUENCE [LARGE SCALE GENOMIC DNA]</scope>
</reference>